<dbReference type="FunFam" id="3.40.80.10:FF:000001">
    <property type="entry name" value="Peptidoglycan recognition protein 1"/>
    <property type="match status" value="1"/>
</dbReference>
<reference evidence="11" key="1">
    <citation type="submission" date="2022-07" db="EMBL/GenBank/DDBJ databases">
        <authorList>
            <person name="Trinca V."/>
            <person name="Uliana J.V.C."/>
            <person name="Torres T.T."/>
            <person name="Ward R.J."/>
            <person name="Monesi N."/>
        </authorList>
    </citation>
    <scope>NUCLEOTIDE SEQUENCE</scope>
    <source>
        <strain evidence="11">HSMRA1968</strain>
        <tissue evidence="11">Whole embryos</tissue>
    </source>
</reference>
<dbReference type="PANTHER" id="PTHR11022:SF75">
    <property type="entry name" value="PEPTIDOGLYCAN-RECOGNITION PROTEIN SB1-RELATED"/>
    <property type="match status" value="1"/>
</dbReference>
<feature type="domain" description="N-acetylmuramoyl-L-alanine amidase" evidence="9">
    <location>
        <begin position="38"/>
        <end position="173"/>
    </location>
</feature>
<dbReference type="GO" id="GO:0042834">
    <property type="term" value="F:peptidoglycan binding"/>
    <property type="evidence" value="ECO:0007669"/>
    <property type="project" value="InterPro"/>
</dbReference>
<evidence type="ECO:0000256" key="2">
    <source>
        <dbReference type="ARBA" id="ARBA00022588"/>
    </source>
</evidence>
<keyword evidence="3 8" id="KW-0732">Signal</keyword>
<comment type="caution">
    <text evidence="11">The sequence shown here is derived from an EMBL/GenBank/DDBJ whole genome shotgun (WGS) entry which is preliminary data.</text>
</comment>
<organism evidence="11 12">
    <name type="scientific">Pseudolycoriella hygida</name>
    <dbReference type="NCBI Taxonomy" id="35572"/>
    <lineage>
        <taxon>Eukaryota</taxon>
        <taxon>Metazoa</taxon>
        <taxon>Ecdysozoa</taxon>
        <taxon>Arthropoda</taxon>
        <taxon>Hexapoda</taxon>
        <taxon>Insecta</taxon>
        <taxon>Pterygota</taxon>
        <taxon>Neoptera</taxon>
        <taxon>Endopterygota</taxon>
        <taxon>Diptera</taxon>
        <taxon>Nematocera</taxon>
        <taxon>Sciaroidea</taxon>
        <taxon>Sciaridae</taxon>
        <taxon>Pseudolycoriella</taxon>
    </lineage>
</organism>
<dbReference type="GO" id="GO:0008270">
    <property type="term" value="F:zinc ion binding"/>
    <property type="evidence" value="ECO:0007669"/>
    <property type="project" value="InterPro"/>
</dbReference>
<evidence type="ECO:0000259" key="9">
    <source>
        <dbReference type="SMART" id="SM00644"/>
    </source>
</evidence>
<feature type="signal peptide" evidence="8">
    <location>
        <begin position="1"/>
        <end position="21"/>
    </location>
</feature>
<evidence type="ECO:0000256" key="8">
    <source>
        <dbReference type="SAM" id="SignalP"/>
    </source>
</evidence>
<keyword evidence="5 7" id="KW-1015">Disulfide bond</keyword>
<dbReference type="InterPro" id="IPR017331">
    <property type="entry name" value="Peptidoglycan_recognition"/>
</dbReference>
<evidence type="ECO:0000259" key="10">
    <source>
        <dbReference type="SMART" id="SM00701"/>
    </source>
</evidence>
<dbReference type="OrthoDB" id="10001926at2759"/>
<evidence type="ECO:0000313" key="11">
    <source>
        <dbReference type="EMBL" id="KAJ6642793.1"/>
    </source>
</evidence>
<dbReference type="PIRSF" id="PIRSF037945">
    <property type="entry name" value="PGRPs"/>
    <property type="match status" value="1"/>
</dbReference>
<dbReference type="SMART" id="SM00644">
    <property type="entry name" value="Ami_2"/>
    <property type="match status" value="1"/>
</dbReference>
<dbReference type="EMBL" id="WJQU01000002">
    <property type="protein sequence ID" value="KAJ6642793.1"/>
    <property type="molecule type" value="Genomic_DNA"/>
</dbReference>
<dbReference type="InterPro" id="IPR006619">
    <property type="entry name" value="PGRP_domain_met/bac"/>
</dbReference>
<evidence type="ECO:0000256" key="7">
    <source>
        <dbReference type="PIRSR" id="PIRSR037945-1"/>
    </source>
</evidence>
<comment type="similarity">
    <text evidence="1 6">Belongs to the N-acetylmuramoyl-L-alanine amidase 2 family.</text>
</comment>
<dbReference type="GO" id="GO:0045087">
    <property type="term" value="P:innate immune response"/>
    <property type="evidence" value="ECO:0007669"/>
    <property type="project" value="UniProtKB-KW"/>
</dbReference>
<protein>
    <recommendedName>
        <fullName evidence="6">Peptidoglycan-recognition protein</fullName>
    </recommendedName>
</protein>
<dbReference type="SMART" id="SM00701">
    <property type="entry name" value="PGRP"/>
    <property type="match status" value="1"/>
</dbReference>
<dbReference type="CDD" id="cd06583">
    <property type="entry name" value="PGRP"/>
    <property type="match status" value="1"/>
</dbReference>
<evidence type="ECO:0000256" key="1">
    <source>
        <dbReference type="ARBA" id="ARBA00007553"/>
    </source>
</evidence>
<feature type="chain" id="PRO_5040343103" description="Peptidoglycan-recognition protein" evidence="8">
    <location>
        <begin position="22"/>
        <end position="193"/>
    </location>
</feature>
<dbReference type="Gene3D" id="3.40.80.10">
    <property type="entry name" value="Peptidoglycan recognition protein-like"/>
    <property type="match status" value="1"/>
</dbReference>
<evidence type="ECO:0000256" key="3">
    <source>
        <dbReference type="ARBA" id="ARBA00022729"/>
    </source>
</evidence>
<proteinExistence type="inferred from homology"/>
<gene>
    <name evidence="11" type="primary">PGRP-SC2</name>
    <name evidence="11" type="ORF">Bhyg_07747</name>
</gene>
<dbReference type="GO" id="GO:0009253">
    <property type="term" value="P:peptidoglycan catabolic process"/>
    <property type="evidence" value="ECO:0007669"/>
    <property type="project" value="InterPro"/>
</dbReference>
<evidence type="ECO:0000256" key="4">
    <source>
        <dbReference type="ARBA" id="ARBA00022859"/>
    </source>
</evidence>
<evidence type="ECO:0000313" key="12">
    <source>
        <dbReference type="Proteomes" id="UP001151699"/>
    </source>
</evidence>
<dbReference type="Pfam" id="PF01510">
    <property type="entry name" value="Amidase_2"/>
    <property type="match status" value="1"/>
</dbReference>
<dbReference type="GO" id="GO:0008745">
    <property type="term" value="F:N-acetylmuramoyl-L-alanine amidase activity"/>
    <property type="evidence" value="ECO:0007669"/>
    <property type="project" value="InterPro"/>
</dbReference>
<dbReference type="AlphaFoldDB" id="A0A9Q0S3N2"/>
<dbReference type="InterPro" id="IPR036505">
    <property type="entry name" value="Amidase/PGRP_sf"/>
</dbReference>
<sequence length="193" mass="20732">MLRQIIVCSLVILSAFYGAEAQNCPRIVTRAQWGARAANTAQLPIRPAPFAVMHHTAGSACATEAACATQMRNIQNFHMNTNGWADIGYNFCVGNDGNAYEGRGWGRQGAHAPPYNNQSVGICIFGTFTSALPSAAALNASRLLITCGVSLGHLRPAYWVIGHRQASATECPGTALFNDIRNWPRFNANPSPV</sequence>
<feature type="disulfide bond" evidence="7">
    <location>
        <begin position="61"/>
        <end position="67"/>
    </location>
</feature>
<feature type="disulfide bond" evidence="7">
    <location>
        <begin position="24"/>
        <end position="147"/>
    </location>
</feature>
<name>A0A9Q0S3N2_9DIPT</name>
<keyword evidence="2 6" id="KW-0399">Innate immunity</keyword>
<dbReference type="InterPro" id="IPR015510">
    <property type="entry name" value="PGRP"/>
</dbReference>
<dbReference type="SUPFAM" id="SSF55846">
    <property type="entry name" value="N-acetylmuramoyl-L-alanine amidase-like"/>
    <property type="match status" value="1"/>
</dbReference>
<keyword evidence="12" id="KW-1185">Reference proteome</keyword>
<evidence type="ECO:0000256" key="5">
    <source>
        <dbReference type="ARBA" id="ARBA00023157"/>
    </source>
</evidence>
<evidence type="ECO:0000256" key="6">
    <source>
        <dbReference type="PIRNR" id="PIRNR037945"/>
    </source>
</evidence>
<dbReference type="InterPro" id="IPR002502">
    <property type="entry name" value="Amidase_domain"/>
</dbReference>
<dbReference type="PANTHER" id="PTHR11022">
    <property type="entry name" value="PEPTIDOGLYCAN RECOGNITION PROTEIN"/>
    <property type="match status" value="1"/>
</dbReference>
<feature type="domain" description="Peptidoglycan recognition protein family" evidence="10">
    <location>
        <begin position="25"/>
        <end position="167"/>
    </location>
</feature>
<accession>A0A9Q0S3N2</accession>
<keyword evidence="4 6" id="KW-0391">Immunity</keyword>
<dbReference type="Proteomes" id="UP001151699">
    <property type="component" value="Chromosome B"/>
</dbReference>